<evidence type="ECO:0000313" key="3">
    <source>
        <dbReference type="Proteomes" id="UP000657918"/>
    </source>
</evidence>
<comment type="caution">
    <text evidence="2">The sequence shown here is derived from an EMBL/GenBank/DDBJ whole genome shotgun (WGS) entry which is preliminary data.</text>
</comment>
<name>A0A835J7B4_9ROSI</name>
<accession>A0A835J7B4</accession>
<dbReference type="PROSITE" id="PS50090">
    <property type="entry name" value="MYB_LIKE"/>
    <property type="match status" value="1"/>
</dbReference>
<dbReference type="EMBL" id="JADGMS010000017">
    <property type="protein sequence ID" value="KAF9663798.1"/>
    <property type="molecule type" value="Genomic_DNA"/>
</dbReference>
<protein>
    <recommendedName>
        <fullName evidence="1">Myb-like domain-containing protein</fullName>
    </recommendedName>
</protein>
<organism evidence="2 3">
    <name type="scientific">Salix dunnii</name>
    <dbReference type="NCBI Taxonomy" id="1413687"/>
    <lineage>
        <taxon>Eukaryota</taxon>
        <taxon>Viridiplantae</taxon>
        <taxon>Streptophyta</taxon>
        <taxon>Embryophyta</taxon>
        <taxon>Tracheophyta</taxon>
        <taxon>Spermatophyta</taxon>
        <taxon>Magnoliopsida</taxon>
        <taxon>eudicotyledons</taxon>
        <taxon>Gunneridae</taxon>
        <taxon>Pentapetalae</taxon>
        <taxon>rosids</taxon>
        <taxon>fabids</taxon>
        <taxon>Malpighiales</taxon>
        <taxon>Salicaceae</taxon>
        <taxon>Saliceae</taxon>
        <taxon>Salix</taxon>
    </lineage>
</organism>
<dbReference type="InterPro" id="IPR001005">
    <property type="entry name" value="SANT/Myb"/>
</dbReference>
<dbReference type="Proteomes" id="UP000657918">
    <property type="component" value="Unassembled WGS sequence"/>
</dbReference>
<gene>
    <name evidence="2" type="ORF">SADUNF_Sadunf17G0089400</name>
</gene>
<dbReference type="PANTHER" id="PTHR46872">
    <property type="entry name" value="DNA BINDING PROTEIN"/>
    <property type="match status" value="1"/>
</dbReference>
<evidence type="ECO:0000259" key="1">
    <source>
        <dbReference type="PROSITE" id="PS50090"/>
    </source>
</evidence>
<sequence>MTTSARVVFLICPFSPRIHVAISFLSQRALDGPLLGQRTDPYGFEILLDSLISKVFGKFNIFNFTNPVQRPILERERIMATYSSTAKCKNKFKMVHKRAFSDDNLYEYACKHPRQMEHIDQLAPIFPLDSEHQKHLVSGDDSFRKCQEVGRSASDMFRECTIGTSKGFEPGDNGSFPHFVWISNGILEEDNLSFFPEYFDHGHQLRPFLDPEEACPSLDYPFQKQVSVGPEHQAYVPEWDYQGSSTSLNQLDEFNLQVAPAHSSSPGVIVDVGYEENMMGTCILPMPDLEASANHCYEATNHDCVCPDAGSIRCIKQHVSEARLKLRENLGEEIFKGLGFCDMGEVVANKWTDEEEQAFHEVVLSNPVSLGKNFWDHLPSTFPSRTKKELVSYYFNVFMLQKRANQNRFDPQNIDSDDDEWQKIEGETVEEDEDSAVESPTGQDSSAYCLEGHADKCNEYVEDEDEAVASKDGVDNVVHRVATDAEYEGDVDDFSGAHVQIYHGDCVGDLGPKQFNGIAGTSAGDCDVQDDSCTSYEHH</sequence>
<dbReference type="OrthoDB" id="1908944at2759"/>
<reference evidence="2 3" key="1">
    <citation type="submission" date="2020-10" db="EMBL/GenBank/DDBJ databases">
        <title>Plant Genome Project.</title>
        <authorList>
            <person name="Zhang R.-G."/>
        </authorList>
    </citation>
    <scope>NUCLEOTIDE SEQUENCE [LARGE SCALE GENOMIC DNA]</scope>
    <source>
        <strain evidence="2">FAFU-HL-1</strain>
        <tissue evidence="2">Leaf</tissue>
    </source>
</reference>
<keyword evidence="3" id="KW-1185">Reference proteome</keyword>
<dbReference type="AlphaFoldDB" id="A0A835J7B4"/>
<feature type="domain" description="Myb-like" evidence="1">
    <location>
        <begin position="349"/>
        <end position="398"/>
    </location>
</feature>
<proteinExistence type="predicted"/>
<dbReference type="PANTHER" id="PTHR46872:SF4">
    <property type="entry name" value="MYB-LIKE DOMAIN-CONTAINING PROTEIN"/>
    <property type="match status" value="1"/>
</dbReference>
<dbReference type="SUPFAM" id="SSF46689">
    <property type="entry name" value="Homeodomain-like"/>
    <property type="match status" value="1"/>
</dbReference>
<dbReference type="CDD" id="cd00167">
    <property type="entry name" value="SANT"/>
    <property type="match status" value="1"/>
</dbReference>
<evidence type="ECO:0000313" key="2">
    <source>
        <dbReference type="EMBL" id="KAF9663798.1"/>
    </source>
</evidence>
<dbReference type="InterPro" id="IPR009057">
    <property type="entry name" value="Homeodomain-like_sf"/>
</dbReference>